<dbReference type="InterPro" id="IPR012337">
    <property type="entry name" value="RNaseH-like_sf"/>
</dbReference>
<reference evidence="2" key="1">
    <citation type="submission" date="2021-01" db="EMBL/GenBank/DDBJ databases">
        <title>Whole genome shotgun sequence of Virgisporangium aurantiacum NBRC 16421.</title>
        <authorList>
            <person name="Komaki H."/>
            <person name="Tamura T."/>
        </authorList>
    </citation>
    <scope>NUCLEOTIDE SEQUENCE</scope>
    <source>
        <strain evidence="2">NBRC 16421</strain>
    </source>
</reference>
<evidence type="ECO:0000259" key="1">
    <source>
        <dbReference type="Pfam" id="PF13546"/>
    </source>
</evidence>
<dbReference type="EMBL" id="BOPG01000180">
    <property type="protein sequence ID" value="GIJ65075.1"/>
    <property type="molecule type" value="Genomic_DNA"/>
</dbReference>
<dbReference type="SUPFAM" id="SSF53098">
    <property type="entry name" value="Ribonuclease H-like"/>
    <property type="match status" value="1"/>
</dbReference>
<dbReference type="Pfam" id="PF13546">
    <property type="entry name" value="DDE_5"/>
    <property type="match status" value="1"/>
</dbReference>
<gene>
    <name evidence="2" type="ORF">Vau01_125910</name>
</gene>
<dbReference type="AlphaFoldDB" id="A0A8J3ZPB3"/>
<evidence type="ECO:0000313" key="3">
    <source>
        <dbReference type="Proteomes" id="UP000612585"/>
    </source>
</evidence>
<keyword evidence="3" id="KW-1185">Reference proteome</keyword>
<dbReference type="InterPro" id="IPR038721">
    <property type="entry name" value="IS701-like_DDE_dom"/>
</dbReference>
<feature type="domain" description="Transposase IS701-like DDE" evidence="1">
    <location>
        <begin position="18"/>
        <end position="291"/>
    </location>
</feature>
<accession>A0A8J3ZPB3</accession>
<proteinExistence type="predicted"/>
<comment type="caution">
    <text evidence="2">The sequence shown here is derived from an EMBL/GenBank/DDBJ whole genome shotgun (WGS) entry which is preliminary data.</text>
</comment>
<sequence>MLQVETLPPSFAVLLAALRPCLTAPSFHTFVTLIAGTIAAPGRRTVTAVWIAAGQAGVRHHARAFWFLSRARWSVEEVSDVLARLVAGLLLDPHEAVLVAVDDTLVRRSGRRVHAAFWHHDGAANGRRKGPGRAVAWGNNWVLAAIVVRLPFRTRPMAVPVGFALWQPNGPTKQVLCSQLVARIAAALPGRRIDVVADTAYAGADGAAGAAVGANRQRGLPAGVSLTSRLRANAKLHAIYDRSTDRTANPRRGGRPRTIGAVLGYPKDLAATGTWTTTTVTRYGTTATVQVIDRTCLWYGAYRSRPMRVIVVRDPTRPTKAGYELALITTDLTAPTTTIITRYADRWPIETMIEDAKQHTGIGQTRTRTPRAVERAVPLALTAHTLTVLWYARHGHDPADVSDRQHTTPWYRTKTEPAYHDMIIKLRRTLIAARFHPGKGRNPTPEQTLAVHAAWANAAA</sequence>
<dbReference type="Proteomes" id="UP000612585">
    <property type="component" value="Unassembled WGS sequence"/>
</dbReference>
<evidence type="ECO:0000313" key="2">
    <source>
        <dbReference type="EMBL" id="GIJ65075.1"/>
    </source>
</evidence>
<name>A0A8J3ZPB3_9ACTN</name>
<organism evidence="2 3">
    <name type="scientific">Virgisporangium aurantiacum</name>
    <dbReference type="NCBI Taxonomy" id="175570"/>
    <lineage>
        <taxon>Bacteria</taxon>
        <taxon>Bacillati</taxon>
        <taxon>Actinomycetota</taxon>
        <taxon>Actinomycetes</taxon>
        <taxon>Micromonosporales</taxon>
        <taxon>Micromonosporaceae</taxon>
        <taxon>Virgisporangium</taxon>
    </lineage>
</organism>
<dbReference type="RefSeq" id="WP_204015441.1">
    <property type="nucleotide sequence ID" value="NZ_BOPG01000180.1"/>
</dbReference>
<protein>
    <recommendedName>
        <fullName evidence="1">Transposase IS701-like DDE domain-containing protein</fullName>
    </recommendedName>
</protein>